<dbReference type="Pfam" id="PF00397">
    <property type="entry name" value="WW"/>
    <property type="match status" value="1"/>
</dbReference>
<name>C6LNL1_GIAIB</name>
<dbReference type="OMA" id="REPTWDH"/>
<evidence type="ECO:0000313" key="4">
    <source>
        <dbReference type="EMBL" id="EET02391.1"/>
    </source>
</evidence>
<feature type="compositionally biased region" description="Basic and acidic residues" evidence="2">
    <location>
        <begin position="199"/>
        <end position="209"/>
    </location>
</feature>
<dbReference type="PANTHER" id="PTHR21715:SF0">
    <property type="entry name" value="RH04127P"/>
    <property type="match status" value="1"/>
</dbReference>
<dbReference type="EMBL" id="ACGJ01000480">
    <property type="protein sequence ID" value="EET02391.1"/>
    <property type="molecule type" value="Genomic_DNA"/>
</dbReference>
<dbReference type="OrthoDB" id="6344460at2759"/>
<feature type="compositionally biased region" description="Low complexity" evidence="2">
    <location>
        <begin position="183"/>
        <end position="193"/>
    </location>
</feature>
<protein>
    <recommendedName>
        <fullName evidence="3">WW domain-containing protein</fullName>
    </recommendedName>
</protein>
<dbReference type="PROSITE" id="PS50020">
    <property type="entry name" value="WW_DOMAIN_2"/>
    <property type="match status" value="1"/>
</dbReference>
<proteinExistence type="predicted"/>
<dbReference type="SMART" id="SM00456">
    <property type="entry name" value="WW"/>
    <property type="match status" value="1"/>
</dbReference>
<comment type="caution">
    <text evidence="4">The sequence shown here is derived from an EMBL/GenBank/DDBJ whole genome shotgun (WGS) entry which is preliminary data.</text>
</comment>
<gene>
    <name evidence="4" type="ORF">GL50581_315</name>
</gene>
<dbReference type="CDD" id="cd00201">
    <property type="entry name" value="WW"/>
    <property type="match status" value="1"/>
</dbReference>
<evidence type="ECO:0000256" key="2">
    <source>
        <dbReference type="SAM" id="MobiDB-lite"/>
    </source>
</evidence>
<feature type="region of interest" description="Disordered" evidence="2">
    <location>
        <begin position="112"/>
        <end position="141"/>
    </location>
</feature>
<dbReference type="PANTHER" id="PTHR21715">
    <property type="entry name" value="RH04127P"/>
    <property type="match status" value="1"/>
</dbReference>
<dbReference type="VEuPathDB" id="GiardiaDB:GL50581_315"/>
<feature type="coiled-coil region" evidence="1">
    <location>
        <begin position="343"/>
        <end position="405"/>
    </location>
</feature>
<feature type="region of interest" description="Disordered" evidence="2">
    <location>
        <begin position="179"/>
        <end position="210"/>
    </location>
</feature>
<feature type="compositionally biased region" description="Low complexity" evidence="2">
    <location>
        <begin position="121"/>
        <end position="131"/>
    </location>
</feature>
<dbReference type="InterPro" id="IPR036020">
    <property type="entry name" value="WW_dom_sf"/>
</dbReference>
<dbReference type="InterPro" id="IPR001202">
    <property type="entry name" value="WW_dom"/>
</dbReference>
<dbReference type="AlphaFoldDB" id="C6LNL1"/>
<dbReference type="SUPFAM" id="SSF69989">
    <property type="entry name" value="C-terminal domain of PLC-beta"/>
    <property type="match status" value="1"/>
</dbReference>
<organism evidence="4 5">
    <name type="scientific">Giardia intestinalis (strain ATCC 50581 / GS clone H7)</name>
    <name type="common">Giardia lamblia</name>
    <dbReference type="NCBI Taxonomy" id="598745"/>
    <lineage>
        <taxon>Eukaryota</taxon>
        <taxon>Metamonada</taxon>
        <taxon>Diplomonadida</taxon>
        <taxon>Hexamitidae</taxon>
        <taxon>Giardiinae</taxon>
        <taxon>Giardia</taxon>
    </lineage>
</organism>
<dbReference type="Gene3D" id="3.30.1470.10">
    <property type="entry name" value="Photosystem I PsaD, reaction center subunit II"/>
    <property type="match status" value="1"/>
</dbReference>
<dbReference type="Proteomes" id="UP000002488">
    <property type="component" value="Unassembled WGS sequence"/>
</dbReference>
<keyword evidence="1" id="KW-0175">Coiled coil</keyword>
<feature type="domain" description="WW" evidence="3">
    <location>
        <begin position="48"/>
        <end position="81"/>
    </location>
</feature>
<sequence>MTSKIMEPVAEDDYEPTEEEIQEYAQALGFVLPDDNDLLYIAREGLKAPLPPDWRVASTADGDIYYYHKDKREPTWDHPMDEFYKRKFEEEKARRAKKTNVLTFTKMALPKESTEEKLLTSGSSNSGSSQGPRDSVERPSSLPQLSVVNLTGSVDSQEQNSPQSTTNQPIIPTTYREFQSPLSGINNNSGISNTLPPQKDTHNPNESKPDILSGILKAQKASFPKEEASSPGAVNDALGEHSAQIFGTKDMIELSKQHAQELAELSKAHGAAVTDLCELHAKDILKLREEHSEGIRKMKQDLNEEYKKEYKTLRGEFDCKVAELREAHDKQMKKLDGMYSDEVRQAKQKYDSLMSDKDGYERKIAGLKVEQSRLLAEIATLEQSIATLKQTVDQLTTQQQSLLAQLQAQGLQQNPPHLPSPTRNILSKSFETPKTLLQTIDLDAFSGFGNFIIYCLPDPARSALLSEVLRLRVIGDYLRQEKKRTDLRVKAVEARRAAFITQSKIASEETNSYSGFKVATPAIQKIYEERKQIDADSRDVNRAISLYRRSSDWLTEKKTFTNALLKFLVNSVSRKSEFLTTLSDLFNEYTDVFENRTDGPCTINAIGYSSGRLSTGFVPLTSLETPDARSTRSSGAEPAPSRRQKESYIRGKILEILQISDYKLFTTMITSIYGVAPIHGSNMESLSSSVIINQISTAISTNKSYCGQIVQDDDAFYIQRREPLPDLVAKLWSIELGESNNSFAPTKSPENHDTKKKVLRGEEYVNEKGQKIIVPADDPGFVVMVPDVPPPASKADRRQRRKFTPEMVRTKEARKDADIEQAKAPSKWLDDYRLVTKGYI</sequence>
<accession>C6LNL1</accession>
<feature type="region of interest" description="Disordered" evidence="2">
    <location>
        <begin position="623"/>
        <end position="644"/>
    </location>
</feature>
<evidence type="ECO:0000313" key="5">
    <source>
        <dbReference type="Proteomes" id="UP000002488"/>
    </source>
</evidence>
<dbReference type="SUPFAM" id="SSF51045">
    <property type="entry name" value="WW domain"/>
    <property type="match status" value="1"/>
</dbReference>
<evidence type="ECO:0000259" key="3">
    <source>
        <dbReference type="PROSITE" id="PS50020"/>
    </source>
</evidence>
<evidence type="ECO:0000256" key="1">
    <source>
        <dbReference type="SAM" id="Coils"/>
    </source>
</evidence>
<reference evidence="4 5" key="1">
    <citation type="journal article" date="2009" name="PLoS Pathog.">
        <title>Draft genome sequencing of giardia intestinalis assemblage B isolate GS: is human giardiasis caused by two different species?</title>
        <authorList>
            <person name="Franzen O."/>
            <person name="Jerlstrom-Hultqvist J."/>
            <person name="Castro E."/>
            <person name="Sherwood E."/>
            <person name="Ankarklev J."/>
            <person name="Reiner D.S."/>
            <person name="Palm D."/>
            <person name="Andersson J.O."/>
            <person name="Andersson B."/>
            <person name="Svard S.G."/>
        </authorList>
    </citation>
    <scope>NUCLEOTIDE SEQUENCE [LARGE SCALE GENOMIC DNA]</scope>
    <source>
        <strain evidence="5">ATCC 50581 / GS clone H7</strain>
    </source>
</reference>
<dbReference type="InterPro" id="IPR053233">
    <property type="entry name" value="ABRA-related"/>
</dbReference>